<evidence type="ECO:0000259" key="1">
    <source>
        <dbReference type="Pfam" id="PF20150"/>
    </source>
</evidence>
<feature type="domain" description="2EXR" evidence="1">
    <location>
        <begin position="26"/>
        <end position="98"/>
    </location>
</feature>
<name>A0A553HND1_9PEZI</name>
<dbReference type="Proteomes" id="UP000319160">
    <property type="component" value="Unassembled WGS sequence"/>
</dbReference>
<sequence length="280" mass="32120">MDSHRRYCQDNRASKSAPAGVPAITFIGFGNLPTELRLMIWEQFTRVPRVIRTDQVGKRDTKHRESQFAIKINGIVREQVCPLLGVCRESRIVAMKSKLLLFTIGNALKAGSAGDHHFAIRSCDIVFFSCSKMQFQDLSLRGDTDKIVNMMMGEPVHAIRGSIDSSESIWSNWIAFAFEGLRLVERLGNKEHLEKTYGLLHEKKYSDEVKNFDMNDLSEFVPNPPPGCSRYVMGWLEYRHVFSFLMGQKKLMPRLVMRDKELMPWIKSKAVRLAEERSCS</sequence>
<comment type="caution">
    <text evidence="2">The sequence shown here is derived from an EMBL/GenBank/DDBJ whole genome shotgun (WGS) entry which is preliminary data.</text>
</comment>
<reference evidence="3" key="1">
    <citation type="submission" date="2019-06" db="EMBL/GenBank/DDBJ databases">
        <title>Draft genome sequence of the griseofulvin-producing fungus Xylaria cubensis strain G536.</title>
        <authorList>
            <person name="Mead M.E."/>
            <person name="Raja H.A."/>
            <person name="Steenwyk J.L."/>
            <person name="Knowles S.L."/>
            <person name="Oberlies N.H."/>
            <person name="Rokas A."/>
        </authorList>
    </citation>
    <scope>NUCLEOTIDE SEQUENCE [LARGE SCALE GENOMIC DNA]</scope>
    <source>
        <strain evidence="3">G536</strain>
    </source>
</reference>
<gene>
    <name evidence="2" type="ORF">FHL15_009627</name>
</gene>
<evidence type="ECO:0000313" key="2">
    <source>
        <dbReference type="EMBL" id="TRX89458.1"/>
    </source>
</evidence>
<accession>A0A553HND1</accession>
<evidence type="ECO:0000313" key="3">
    <source>
        <dbReference type="Proteomes" id="UP000319160"/>
    </source>
</evidence>
<dbReference type="PANTHER" id="PTHR35910:SF6">
    <property type="entry name" value="2EXR DOMAIN-CONTAINING PROTEIN"/>
    <property type="match status" value="1"/>
</dbReference>
<organism evidence="2 3">
    <name type="scientific">Xylaria flabelliformis</name>
    <dbReference type="NCBI Taxonomy" id="2512241"/>
    <lineage>
        <taxon>Eukaryota</taxon>
        <taxon>Fungi</taxon>
        <taxon>Dikarya</taxon>
        <taxon>Ascomycota</taxon>
        <taxon>Pezizomycotina</taxon>
        <taxon>Sordariomycetes</taxon>
        <taxon>Xylariomycetidae</taxon>
        <taxon>Xylariales</taxon>
        <taxon>Xylariaceae</taxon>
        <taxon>Xylaria</taxon>
    </lineage>
</organism>
<keyword evidence="3" id="KW-1185">Reference proteome</keyword>
<dbReference type="InterPro" id="IPR045518">
    <property type="entry name" value="2EXR"/>
</dbReference>
<proteinExistence type="predicted"/>
<dbReference type="OrthoDB" id="3557569at2759"/>
<dbReference type="EMBL" id="VFLP01000067">
    <property type="protein sequence ID" value="TRX89458.1"/>
    <property type="molecule type" value="Genomic_DNA"/>
</dbReference>
<dbReference type="AlphaFoldDB" id="A0A553HND1"/>
<dbReference type="PANTHER" id="PTHR35910">
    <property type="entry name" value="2EXR DOMAIN-CONTAINING PROTEIN"/>
    <property type="match status" value="1"/>
</dbReference>
<protein>
    <recommendedName>
        <fullName evidence="1">2EXR domain-containing protein</fullName>
    </recommendedName>
</protein>
<dbReference type="Pfam" id="PF20150">
    <property type="entry name" value="2EXR"/>
    <property type="match status" value="1"/>
</dbReference>